<dbReference type="PATRIC" id="fig|1196324.3.peg.3091"/>
<gene>
    <name evidence="2" type="ORF">A374_15102</name>
</gene>
<accession>I8AGF9</accession>
<proteinExistence type="predicted"/>
<dbReference type="STRING" id="1196324.A374_15102"/>
<evidence type="ECO:0000256" key="1">
    <source>
        <dbReference type="SAM" id="MobiDB-lite"/>
    </source>
</evidence>
<evidence type="ECO:0000313" key="3">
    <source>
        <dbReference type="Proteomes" id="UP000004080"/>
    </source>
</evidence>
<comment type="caution">
    <text evidence="2">The sequence shown here is derived from an EMBL/GenBank/DDBJ whole genome shotgun (WGS) entry which is preliminary data.</text>
</comment>
<dbReference type="Proteomes" id="UP000004080">
    <property type="component" value="Unassembled WGS sequence"/>
</dbReference>
<protein>
    <submittedName>
        <fullName evidence="2">Uncharacterized protein</fullName>
    </submittedName>
</protein>
<sequence length="67" mass="7712">MRSLTKDVEFVNPPGRHGRRGSTKAHNEILKIIDSASAYESFTKELNQWAKKRMKNGIMDLPEGLRR</sequence>
<reference evidence="2 3" key="1">
    <citation type="journal article" date="2012" name="J. Bacteriol.">
        <title>Genome of Bacillus macauensis ZFHKF-1, a Long-Chain-Forming Bacterium.</title>
        <authorList>
            <person name="Cai L."/>
            <person name="Zhang T."/>
        </authorList>
    </citation>
    <scope>NUCLEOTIDE SEQUENCE [LARGE SCALE GENOMIC DNA]</scope>
    <source>
        <strain evidence="2 3">ZFHKF-1</strain>
    </source>
</reference>
<keyword evidence="3" id="KW-1185">Reference proteome</keyword>
<dbReference type="AlphaFoldDB" id="I8AGF9"/>
<name>I8AGF9_9BACL</name>
<organism evidence="2 3">
    <name type="scientific">Fictibacillus macauensis ZFHKF-1</name>
    <dbReference type="NCBI Taxonomy" id="1196324"/>
    <lineage>
        <taxon>Bacteria</taxon>
        <taxon>Bacillati</taxon>
        <taxon>Bacillota</taxon>
        <taxon>Bacilli</taxon>
        <taxon>Bacillales</taxon>
        <taxon>Fictibacillaceae</taxon>
        <taxon>Fictibacillus</taxon>
    </lineage>
</organism>
<dbReference type="EMBL" id="AKKV01000032">
    <property type="protein sequence ID" value="EIT84464.1"/>
    <property type="molecule type" value="Genomic_DNA"/>
</dbReference>
<feature type="region of interest" description="Disordered" evidence="1">
    <location>
        <begin position="1"/>
        <end position="24"/>
    </location>
</feature>
<evidence type="ECO:0000313" key="2">
    <source>
        <dbReference type="EMBL" id="EIT84464.1"/>
    </source>
</evidence>